<accession>A0A178VMC3</accession>
<dbReference type="AlphaFoldDB" id="A0A178VMC3"/>
<dbReference type="EMBL" id="LUHQ01000003">
    <property type="protein sequence ID" value="OAP06944.1"/>
    <property type="molecule type" value="Genomic_DNA"/>
</dbReference>
<sequence>MTSLPVILRLDQSYLKKRMTRSFSIYCLKRHRRIFNFRRLGCYTNQKRKYSGGSSSFTSLQTQLEEANYKIKEQKTLQAEREAEALQIASEQVST</sequence>
<protein>
    <submittedName>
        <fullName evidence="1">Uncharacterized protein</fullName>
    </submittedName>
</protein>
<evidence type="ECO:0000313" key="1">
    <source>
        <dbReference type="EMBL" id="OAP06944.1"/>
    </source>
</evidence>
<comment type="caution">
    <text evidence="1">The sequence shown here is derived from an EMBL/GenBank/DDBJ whole genome shotgun (WGS) entry which is preliminary data.</text>
</comment>
<proteinExistence type="predicted"/>
<gene>
    <name evidence="1" type="ordered locus">AXX17_At3g33080</name>
</gene>
<dbReference type="Proteomes" id="UP000078284">
    <property type="component" value="Chromosome 3"/>
</dbReference>
<reference evidence="2" key="1">
    <citation type="journal article" date="2016" name="Proc. Natl. Acad. Sci. U.S.A.">
        <title>Chromosome-level assembly of Arabidopsis thaliana Ler reveals the extent of translocation and inversion polymorphisms.</title>
        <authorList>
            <person name="Zapata L."/>
            <person name="Ding J."/>
            <person name="Willing E.M."/>
            <person name="Hartwig B."/>
            <person name="Bezdan D."/>
            <person name="Jiao W.B."/>
            <person name="Patel V."/>
            <person name="Velikkakam James G."/>
            <person name="Koornneef M."/>
            <person name="Ossowski S."/>
            <person name="Schneeberger K."/>
        </authorList>
    </citation>
    <scope>NUCLEOTIDE SEQUENCE [LARGE SCALE GENOMIC DNA]</scope>
    <source>
        <strain evidence="2">cv. Landsberg erecta</strain>
    </source>
</reference>
<name>A0A178VMC3_ARATH</name>
<evidence type="ECO:0000313" key="2">
    <source>
        <dbReference type="Proteomes" id="UP000078284"/>
    </source>
</evidence>
<organism evidence="1 2">
    <name type="scientific">Arabidopsis thaliana</name>
    <name type="common">Mouse-ear cress</name>
    <dbReference type="NCBI Taxonomy" id="3702"/>
    <lineage>
        <taxon>Eukaryota</taxon>
        <taxon>Viridiplantae</taxon>
        <taxon>Streptophyta</taxon>
        <taxon>Embryophyta</taxon>
        <taxon>Tracheophyta</taxon>
        <taxon>Spermatophyta</taxon>
        <taxon>Magnoliopsida</taxon>
        <taxon>eudicotyledons</taxon>
        <taxon>Gunneridae</taxon>
        <taxon>Pentapetalae</taxon>
        <taxon>rosids</taxon>
        <taxon>malvids</taxon>
        <taxon>Brassicales</taxon>
        <taxon>Brassicaceae</taxon>
        <taxon>Camelineae</taxon>
        <taxon>Arabidopsis</taxon>
    </lineage>
</organism>